<proteinExistence type="predicted"/>
<protein>
    <recommendedName>
        <fullName evidence="2">BEN domain-containing protein</fullName>
    </recommendedName>
</protein>
<feature type="region of interest" description="Disordered" evidence="1">
    <location>
        <begin position="64"/>
        <end position="119"/>
    </location>
</feature>
<keyword evidence="4" id="KW-1185">Reference proteome</keyword>
<evidence type="ECO:0000259" key="2">
    <source>
        <dbReference type="PROSITE" id="PS51457"/>
    </source>
</evidence>
<evidence type="ECO:0000313" key="3">
    <source>
        <dbReference type="EMBL" id="VDI55887.1"/>
    </source>
</evidence>
<sequence length="557" mass="62736">MGKKLQIIWLEPKSDLYVKKKIIDTVARERVLSGSTIEKDAIVKVLFRTKYYNARIVSTDGTKKKISNDEGEVDNEPIAKKSKHDKHYAELEGNASDSDDEPLSKLKISNNGETGGCENFIPQQQRQIGQLSPTQENTNTSVFAEQIISAQEQNVNNEGGKLVLNSCLSSYTDNKTTLKDSTNVSISAINSSNTTDENTITTVVAEQIISAQEQNVNNKGEELVLNSCLTTDTDKVYTTLKDFTNVSKSVSNSSDTTLKTPLKPLISLFPNFDEDPSFYGLQDHAQSALDHDYHVQVVAEPYENMNFFQSSMDSCTYTSKEQEIIQDPMPNLTCQTLQPPDQEFSKHQTLSEQLDFIEKQNGTILEAQNIAFEQISNISISMDTVQSNLQYLINLIKCRSTVKSSNKQTPVTPRGDRVHLEKTLDINCQIPVVVRSTINPENIRIGNSNFEMSYDKYCKILQRNSNLPTTFAVKLLSVLFTDNELFERNVTGRVIHDNVQRSKLNPIKLDAIENQLRLQFPQFMDSKENNDKIWIAINGKCRKTTAKLNKTVFSDPI</sequence>
<name>A0A8B6FZB0_MYTGA</name>
<dbReference type="EMBL" id="UYJE01007550">
    <property type="protein sequence ID" value="VDI55887.1"/>
    <property type="molecule type" value="Genomic_DNA"/>
</dbReference>
<accession>A0A8B6FZB0</accession>
<reference evidence="3" key="1">
    <citation type="submission" date="2018-11" db="EMBL/GenBank/DDBJ databases">
        <authorList>
            <person name="Alioto T."/>
            <person name="Alioto T."/>
        </authorList>
    </citation>
    <scope>NUCLEOTIDE SEQUENCE</scope>
</reference>
<evidence type="ECO:0000256" key="1">
    <source>
        <dbReference type="SAM" id="MobiDB-lite"/>
    </source>
</evidence>
<dbReference type="GO" id="GO:0003677">
    <property type="term" value="F:DNA binding"/>
    <property type="evidence" value="ECO:0007669"/>
    <property type="project" value="InterPro"/>
</dbReference>
<gene>
    <name evidence="3" type="ORF">MGAL_10B044584</name>
</gene>
<organism evidence="3 4">
    <name type="scientific">Mytilus galloprovincialis</name>
    <name type="common">Mediterranean mussel</name>
    <dbReference type="NCBI Taxonomy" id="29158"/>
    <lineage>
        <taxon>Eukaryota</taxon>
        <taxon>Metazoa</taxon>
        <taxon>Spiralia</taxon>
        <taxon>Lophotrochozoa</taxon>
        <taxon>Mollusca</taxon>
        <taxon>Bivalvia</taxon>
        <taxon>Autobranchia</taxon>
        <taxon>Pteriomorphia</taxon>
        <taxon>Mytilida</taxon>
        <taxon>Mytiloidea</taxon>
        <taxon>Mytilidae</taxon>
        <taxon>Mytilinae</taxon>
        <taxon>Mytilus</taxon>
    </lineage>
</organism>
<dbReference type="AlphaFoldDB" id="A0A8B6FZB0"/>
<dbReference type="SMART" id="SM01025">
    <property type="entry name" value="BEN"/>
    <property type="match status" value="1"/>
</dbReference>
<dbReference type="OrthoDB" id="10059461at2759"/>
<dbReference type="Pfam" id="PF10523">
    <property type="entry name" value="BEN"/>
    <property type="match status" value="1"/>
</dbReference>
<feature type="domain" description="BEN" evidence="2">
    <location>
        <begin position="446"/>
        <end position="552"/>
    </location>
</feature>
<dbReference type="PROSITE" id="PS51457">
    <property type="entry name" value="BEN"/>
    <property type="match status" value="1"/>
</dbReference>
<dbReference type="Gene3D" id="1.10.10.2590">
    <property type="entry name" value="BEN domain"/>
    <property type="match status" value="1"/>
</dbReference>
<dbReference type="InterPro" id="IPR018379">
    <property type="entry name" value="BEN_domain"/>
</dbReference>
<dbReference type="Proteomes" id="UP000596742">
    <property type="component" value="Unassembled WGS sequence"/>
</dbReference>
<comment type="caution">
    <text evidence="3">The sequence shown here is derived from an EMBL/GenBank/DDBJ whole genome shotgun (WGS) entry which is preliminary data.</text>
</comment>
<evidence type="ECO:0000313" key="4">
    <source>
        <dbReference type="Proteomes" id="UP000596742"/>
    </source>
</evidence>